<evidence type="ECO:0000313" key="3">
    <source>
        <dbReference type="Proteomes" id="UP001141806"/>
    </source>
</evidence>
<sequence length="183" mass="20336">MGKPKFDFKTDIRSVKCEGKAIADVETSKKHKTTPNVSSNKGIIICSPLRTASTSSERTKNLDSTNPSGDLPIITAGIEDTGLQPLYIDSPYIDLTVLEGSGHFEAWNDPIFLSAIDLANNIVQIANRVKILVVERLDVLQKCEAMAHNLMKERENVITEINRADKEKRKADKETEIAIKEKE</sequence>
<keyword evidence="1" id="KW-0175">Coiled coil</keyword>
<evidence type="ECO:0000256" key="1">
    <source>
        <dbReference type="SAM" id="Coils"/>
    </source>
</evidence>
<feature type="coiled-coil region" evidence="1">
    <location>
        <begin position="140"/>
        <end position="183"/>
    </location>
</feature>
<keyword evidence="3" id="KW-1185">Reference proteome</keyword>
<accession>A0A9Q0H1Y1</accession>
<dbReference type="Proteomes" id="UP001141806">
    <property type="component" value="Unassembled WGS sequence"/>
</dbReference>
<protein>
    <submittedName>
        <fullName evidence="2">Uncharacterized protein</fullName>
    </submittedName>
</protein>
<dbReference type="AlphaFoldDB" id="A0A9Q0H1Y1"/>
<organism evidence="2 3">
    <name type="scientific">Protea cynaroides</name>
    <dbReference type="NCBI Taxonomy" id="273540"/>
    <lineage>
        <taxon>Eukaryota</taxon>
        <taxon>Viridiplantae</taxon>
        <taxon>Streptophyta</taxon>
        <taxon>Embryophyta</taxon>
        <taxon>Tracheophyta</taxon>
        <taxon>Spermatophyta</taxon>
        <taxon>Magnoliopsida</taxon>
        <taxon>Proteales</taxon>
        <taxon>Proteaceae</taxon>
        <taxon>Protea</taxon>
    </lineage>
</organism>
<name>A0A9Q0H1Y1_9MAGN</name>
<evidence type="ECO:0000313" key="2">
    <source>
        <dbReference type="EMBL" id="KAJ4957704.1"/>
    </source>
</evidence>
<gene>
    <name evidence="2" type="ORF">NE237_024815</name>
</gene>
<reference evidence="2" key="1">
    <citation type="journal article" date="2023" name="Plant J.">
        <title>The genome of the king protea, Protea cynaroides.</title>
        <authorList>
            <person name="Chang J."/>
            <person name="Duong T.A."/>
            <person name="Schoeman C."/>
            <person name="Ma X."/>
            <person name="Roodt D."/>
            <person name="Barker N."/>
            <person name="Li Z."/>
            <person name="Van de Peer Y."/>
            <person name="Mizrachi E."/>
        </authorList>
    </citation>
    <scope>NUCLEOTIDE SEQUENCE</scope>
    <source>
        <tissue evidence="2">Young leaves</tissue>
    </source>
</reference>
<proteinExistence type="predicted"/>
<comment type="caution">
    <text evidence="2">The sequence shown here is derived from an EMBL/GenBank/DDBJ whole genome shotgun (WGS) entry which is preliminary data.</text>
</comment>
<dbReference type="EMBL" id="JAMYWD010000010">
    <property type="protein sequence ID" value="KAJ4957704.1"/>
    <property type="molecule type" value="Genomic_DNA"/>
</dbReference>